<dbReference type="RefSeq" id="WP_067522058.1">
    <property type="nucleotide sequence ID" value="NZ_JABELX010000011.1"/>
</dbReference>
<evidence type="ECO:0008006" key="3">
    <source>
        <dbReference type="Google" id="ProtNLM"/>
    </source>
</evidence>
<evidence type="ECO:0000313" key="2">
    <source>
        <dbReference type="Proteomes" id="UP000586827"/>
    </source>
</evidence>
<evidence type="ECO:0000313" key="1">
    <source>
        <dbReference type="EMBL" id="NNH73696.1"/>
    </source>
</evidence>
<reference evidence="1 2" key="1">
    <citation type="submission" date="2020-05" db="EMBL/GenBank/DDBJ databases">
        <title>MicrobeNet Type strains.</title>
        <authorList>
            <person name="Nicholson A.C."/>
        </authorList>
    </citation>
    <scope>NUCLEOTIDE SEQUENCE [LARGE SCALE GENOMIC DNA]</scope>
    <source>
        <strain evidence="1 2">JCM 3224</strain>
    </source>
</reference>
<dbReference type="Gene3D" id="3.40.50.1580">
    <property type="entry name" value="Nucleoside phosphorylase domain"/>
    <property type="match status" value="1"/>
</dbReference>
<dbReference type="SUPFAM" id="SSF53167">
    <property type="entry name" value="Purine and uridine phosphorylases"/>
    <property type="match status" value="1"/>
</dbReference>
<protein>
    <recommendedName>
        <fullName evidence="3">Nucleoside phosphorylase domain-containing protein</fullName>
    </recommendedName>
</protein>
<gene>
    <name evidence="1" type="ORF">HLB23_28235</name>
</gene>
<dbReference type="GO" id="GO:0009116">
    <property type="term" value="P:nucleoside metabolic process"/>
    <property type="evidence" value="ECO:0007669"/>
    <property type="project" value="InterPro"/>
</dbReference>
<sequence>MTAQTRGTLSQGLPRNGEATFRSRFLGLAEPPNRLVLTPVGFLVRPLGEGGVELPGLWPARSVEGVPVVVGPQGRPVVDCVFAMPPGSAVIFVGLAGGLRSPAQVGRWVRVEQAWDGNAWHRSTLEPVPELPSVRAVTVGSLTESWSQTESLREQADVVDLETSHVLAVAAARGVRAASLLLVSDEPPHNPFWDTNLAELAPAADALATALRQWLRAGGAIG</sequence>
<keyword evidence="2" id="KW-1185">Reference proteome</keyword>
<organism evidence="1 2">
    <name type="scientific">Nocardia uniformis</name>
    <dbReference type="NCBI Taxonomy" id="53432"/>
    <lineage>
        <taxon>Bacteria</taxon>
        <taxon>Bacillati</taxon>
        <taxon>Actinomycetota</taxon>
        <taxon>Actinomycetes</taxon>
        <taxon>Mycobacteriales</taxon>
        <taxon>Nocardiaceae</taxon>
        <taxon>Nocardia</taxon>
    </lineage>
</organism>
<proteinExistence type="predicted"/>
<dbReference type="Proteomes" id="UP000586827">
    <property type="component" value="Unassembled WGS sequence"/>
</dbReference>
<name>A0A849C7F7_9NOCA</name>
<dbReference type="GO" id="GO:0003824">
    <property type="term" value="F:catalytic activity"/>
    <property type="evidence" value="ECO:0007669"/>
    <property type="project" value="InterPro"/>
</dbReference>
<comment type="caution">
    <text evidence="1">The sequence shown here is derived from an EMBL/GenBank/DDBJ whole genome shotgun (WGS) entry which is preliminary data.</text>
</comment>
<dbReference type="AlphaFoldDB" id="A0A849C7F7"/>
<dbReference type="EMBL" id="JABELX010000011">
    <property type="protein sequence ID" value="NNH73696.1"/>
    <property type="molecule type" value="Genomic_DNA"/>
</dbReference>
<dbReference type="InterPro" id="IPR035994">
    <property type="entry name" value="Nucleoside_phosphorylase_sf"/>
</dbReference>
<accession>A0A849C7F7</accession>